<dbReference type="AlphaFoldDB" id="A0AAN6XEM8"/>
<dbReference type="Proteomes" id="UP001303160">
    <property type="component" value="Unassembled WGS sequence"/>
</dbReference>
<gene>
    <name evidence="3" type="ORF">QBC40DRAFT_176707</name>
</gene>
<sequence length="609" mass="69203">MADHQLEAPRREPTQREDADILNPSQEQASLDHLAAIQKLLVAIAKHVSVPIPRELLPVKQAGPQKGHYDSRWTIDYQLRQLPTQWDFLSGIWRDLFIHFSLPEPAVVRHDLAGATGLAKALSWKIDKDASQNGAYVNYEEFGYDEDGYLSQVEPVEPHTETAHSTRGSAVRVPSHESNRHQSDQRYVPPTEITEHISQPSSPPWAGQYFGREWKFGLNGIRDDTMLSIAALKLCYDSDLDKDGENSALAFSRKRLAEYFLTQFKGNWDLSRHLWGVSDHRRTSSSTVNTSRRDDLVFQYHMRIMTTVDWLRGRGDTFKRSSGTLFDDNGARCADIVEVRYSVGLKTTWRLDFPVFSLITLADSISVDGLKKIASLQDKDMWEAAGIHPSIRATGVAAFTFRIQSLIPLWESQWLSLLDHISQVLSSDILRIAADWMQESMDDLGGIVSDMERLYFSSKGDNMEFATFLPSTPDARDSAMETFRQNWEVVISHQQKIGTALISRINKKQEELKSFSDTLFNAASIQEATRATQLNHYILVFTIITIFYLPLSFVTVYPRQGIRFGITMALLAVVTYFSSWLLIWIVTNPARRDGIKNAFAEIGRMIFSN</sequence>
<reference evidence="3" key="1">
    <citation type="journal article" date="2023" name="Mol. Phylogenet. Evol.">
        <title>Genome-scale phylogeny and comparative genomics of the fungal order Sordariales.</title>
        <authorList>
            <person name="Hensen N."/>
            <person name="Bonometti L."/>
            <person name="Westerberg I."/>
            <person name="Brannstrom I.O."/>
            <person name="Guillou S."/>
            <person name="Cros-Aarteil S."/>
            <person name="Calhoun S."/>
            <person name="Haridas S."/>
            <person name="Kuo A."/>
            <person name="Mondo S."/>
            <person name="Pangilinan J."/>
            <person name="Riley R."/>
            <person name="LaButti K."/>
            <person name="Andreopoulos B."/>
            <person name="Lipzen A."/>
            <person name="Chen C."/>
            <person name="Yan M."/>
            <person name="Daum C."/>
            <person name="Ng V."/>
            <person name="Clum A."/>
            <person name="Steindorff A."/>
            <person name="Ohm R.A."/>
            <person name="Martin F."/>
            <person name="Silar P."/>
            <person name="Natvig D.O."/>
            <person name="Lalanne C."/>
            <person name="Gautier V."/>
            <person name="Ament-Velasquez S.L."/>
            <person name="Kruys A."/>
            <person name="Hutchinson M.I."/>
            <person name="Powell A.J."/>
            <person name="Barry K."/>
            <person name="Miller A.N."/>
            <person name="Grigoriev I.V."/>
            <person name="Debuchy R."/>
            <person name="Gladieux P."/>
            <person name="Hiltunen Thoren M."/>
            <person name="Johannesson H."/>
        </authorList>
    </citation>
    <scope>NUCLEOTIDE SEQUENCE</scope>
    <source>
        <strain evidence="3">CBS 315.58</strain>
    </source>
</reference>
<proteinExistence type="predicted"/>
<name>A0AAN6XEM8_9PEZI</name>
<feature type="transmembrane region" description="Helical" evidence="2">
    <location>
        <begin position="537"/>
        <end position="557"/>
    </location>
</feature>
<feature type="region of interest" description="Disordered" evidence="1">
    <location>
        <begin position="156"/>
        <end position="186"/>
    </location>
</feature>
<accession>A0AAN6XEM8</accession>
<feature type="compositionally biased region" description="Basic and acidic residues" evidence="1">
    <location>
        <begin position="174"/>
        <end position="184"/>
    </location>
</feature>
<evidence type="ECO:0000313" key="4">
    <source>
        <dbReference type="Proteomes" id="UP001303160"/>
    </source>
</evidence>
<organism evidence="3 4">
    <name type="scientific">Triangularia verruculosa</name>
    <dbReference type="NCBI Taxonomy" id="2587418"/>
    <lineage>
        <taxon>Eukaryota</taxon>
        <taxon>Fungi</taxon>
        <taxon>Dikarya</taxon>
        <taxon>Ascomycota</taxon>
        <taxon>Pezizomycotina</taxon>
        <taxon>Sordariomycetes</taxon>
        <taxon>Sordariomycetidae</taxon>
        <taxon>Sordariales</taxon>
        <taxon>Podosporaceae</taxon>
        <taxon>Triangularia</taxon>
    </lineage>
</organism>
<feature type="compositionally biased region" description="Basic and acidic residues" evidence="1">
    <location>
        <begin position="1"/>
        <end position="19"/>
    </location>
</feature>
<keyword evidence="4" id="KW-1185">Reference proteome</keyword>
<feature type="transmembrane region" description="Helical" evidence="2">
    <location>
        <begin position="564"/>
        <end position="586"/>
    </location>
</feature>
<protein>
    <submittedName>
        <fullName evidence="3">Uncharacterized protein</fullName>
    </submittedName>
</protein>
<evidence type="ECO:0000256" key="2">
    <source>
        <dbReference type="SAM" id="Phobius"/>
    </source>
</evidence>
<keyword evidence="2" id="KW-0472">Membrane</keyword>
<feature type="region of interest" description="Disordered" evidence="1">
    <location>
        <begin position="1"/>
        <end position="22"/>
    </location>
</feature>
<evidence type="ECO:0000256" key="1">
    <source>
        <dbReference type="SAM" id="MobiDB-lite"/>
    </source>
</evidence>
<comment type="caution">
    <text evidence="3">The sequence shown here is derived from an EMBL/GenBank/DDBJ whole genome shotgun (WGS) entry which is preliminary data.</text>
</comment>
<dbReference type="EMBL" id="MU863934">
    <property type="protein sequence ID" value="KAK4199323.1"/>
    <property type="molecule type" value="Genomic_DNA"/>
</dbReference>
<reference evidence="3" key="2">
    <citation type="submission" date="2023-05" db="EMBL/GenBank/DDBJ databases">
        <authorList>
            <consortium name="Lawrence Berkeley National Laboratory"/>
            <person name="Steindorff A."/>
            <person name="Hensen N."/>
            <person name="Bonometti L."/>
            <person name="Westerberg I."/>
            <person name="Brannstrom I.O."/>
            <person name="Guillou S."/>
            <person name="Cros-Aarteil S."/>
            <person name="Calhoun S."/>
            <person name="Haridas S."/>
            <person name="Kuo A."/>
            <person name="Mondo S."/>
            <person name="Pangilinan J."/>
            <person name="Riley R."/>
            <person name="Labutti K."/>
            <person name="Andreopoulos B."/>
            <person name="Lipzen A."/>
            <person name="Chen C."/>
            <person name="Yanf M."/>
            <person name="Daum C."/>
            <person name="Ng V."/>
            <person name="Clum A."/>
            <person name="Ohm R."/>
            <person name="Martin F."/>
            <person name="Silar P."/>
            <person name="Natvig D."/>
            <person name="Lalanne C."/>
            <person name="Gautier V."/>
            <person name="Ament-Velasquez S.L."/>
            <person name="Kruys A."/>
            <person name="Hutchinson M.I."/>
            <person name="Powell A.J."/>
            <person name="Barry K."/>
            <person name="Miller A.N."/>
            <person name="Grigoriev I.V."/>
            <person name="Debuchy R."/>
            <person name="Gladieux P."/>
            <person name="Thoren M.H."/>
            <person name="Johannesson H."/>
        </authorList>
    </citation>
    <scope>NUCLEOTIDE SEQUENCE</scope>
    <source>
        <strain evidence="3">CBS 315.58</strain>
    </source>
</reference>
<evidence type="ECO:0000313" key="3">
    <source>
        <dbReference type="EMBL" id="KAK4199323.1"/>
    </source>
</evidence>
<keyword evidence="2" id="KW-0812">Transmembrane</keyword>
<keyword evidence="2" id="KW-1133">Transmembrane helix</keyword>